<gene>
    <name evidence="1" type="ORF">DPEC_G00042920</name>
</gene>
<proteinExistence type="predicted"/>
<evidence type="ECO:0000313" key="1">
    <source>
        <dbReference type="EMBL" id="KAJ8012452.1"/>
    </source>
</evidence>
<protein>
    <submittedName>
        <fullName evidence="1">Uncharacterized protein</fullName>
    </submittedName>
</protein>
<sequence>MAAWSSVKGLQVLMMSSALLVEALTDTESYFRINISKTNILERGLLQWLRQKKVLPTATLKVTFFGETGIDTGALRKEFLIGLLNRFCLLVLHKAPGPWFFQ</sequence>
<dbReference type="Proteomes" id="UP001157502">
    <property type="component" value="Chromosome 4"/>
</dbReference>
<dbReference type="EMBL" id="CM055731">
    <property type="protein sequence ID" value="KAJ8012452.1"/>
    <property type="molecule type" value="Genomic_DNA"/>
</dbReference>
<keyword evidence="2" id="KW-1185">Reference proteome</keyword>
<reference evidence="1" key="1">
    <citation type="submission" date="2021-05" db="EMBL/GenBank/DDBJ databases">
        <authorList>
            <person name="Pan Q."/>
            <person name="Jouanno E."/>
            <person name="Zahm M."/>
            <person name="Klopp C."/>
            <person name="Cabau C."/>
            <person name="Louis A."/>
            <person name="Berthelot C."/>
            <person name="Parey E."/>
            <person name="Roest Crollius H."/>
            <person name="Montfort J."/>
            <person name="Robinson-Rechavi M."/>
            <person name="Bouchez O."/>
            <person name="Lampietro C."/>
            <person name="Lopez Roques C."/>
            <person name="Donnadieu C."/>
            <person name="Postlethwait J."/>
            <person name="Bobe J."/>
            <person name="Dillon D."/>
            <person name="Chandos A."/>
            <person name="von Hippel F."/>
            <person name="Guiguen Y."/>
        </authorList>
    </citation>
    <scope>NUCLEOTIDE SEQUENCE</scope>
    <source>
        <strain evidence="1">YG-Jan2019</strain>
    </source>
</reference>
<organism evidence="1 2">
    <name type="scientific">Dallia pectoralis</name>
    <name type="common">Alaska blackfish</name>
    <dbReference type="NCBI Taxonomy" id="75939"/>
    <lineage>
        <taxon>Eukaryota</taxon>
        <taxon>Metazoa</taxon>
        <taxon>Chordata</taxon>
        <taxon>Craniata</taxon>
        <taxon>Vertebrata</taxon>
        <taxon>Euteleostomi</taxon>
        <taxon>Actinopterygii</taxon>
        <taxon>Neopterygii</taxon>
        <taxon>Teleostei</taxon>
        <taxon>Protacanthopterygii</taxon>
        <taxon>Esociformes</taxon>
        <taxon>Umbridae</taxon>
        <taxon>Dallia</taxon>
    </lineage>
</organism>
<comment type="caution">
    <text evidence="1">The sequence shown here is derived from an EMBL/GenBank/DDBJ whole genome shotgun (WGS) entry which is preliminary data.</text>
</comment>
<accession>A0ACC2H947</accession>
<name>A0ACC2H947_DALPE</name>
<evidence type="ECO:0000313" key="2">
    <source>
        <dbReference type="Proteomes" id="UP001157502"/>
    </source>
</evidence>